<sequence length="826" mass="85875">MIYMSMNGHEQMPIWAPPTPPQDENDLYIDYSVGFLYEPSVMSESSLPAVYIKKEAKRLKVDPLSTVTAARKQKSRKEDAVHIPKSLFDRPTAAILKMRREAKLQKVKNLMVCGAGQLPPKALTSLPSRPLAQQGGFMAARPLLDLSPDTPEWLIHEDWAILQTVVNTVSRIYRSPKQCKDRYETVIVPREEGKILYDTNPKKQKKTKGIYKTKNNKPMRTGQLFSQDCNQAFTMLYNTRFDTIRAVASKRTPTLKPSFTANPLVKNPKHAAVLADNGIVYDQPVAPGRLATLRAERIAKEKQKSQMAAAANVTTVALAKSGGILVSTAVTATTAAAAAAGGVVSAAPTFALTKVPVTAVATLSTAALRPQRPQPPVVTATTTMTVQEMVAVATGQVRGLPVSSAITTAGGSAPAVVSVTNLTSAQLQPAPQRISAVAAVGPVTAAQGVASVQGGRSLTASQLQAMRQGNFLRQQQQQQRMQMAAAHLLAQAQLQQQQAQQQAGQQTQQVVTVSQQQTLAGTVQTPVATLVKTVSAPSALGPSQTAVTIPVSAVTMAGVNINVSLAQAQLPSGKAPTVATQLGTVQIVQQGSGQGAKATTLPSATAITVQQIIKQVLPVNQNFLVSSAVQSAAGGSSGATTVSPATQVQLHAMLHKPAVSTVALAAPTAASSGATAATLVPTRIMALQQPPGQPTAVALKQGLQVITASAGTAQTSSYTVEGSAATPLVASIVADAAAAAAALKPVEGSTLPKAIAVAVTTAAGVDSTMVPPNVTAPSSSETITRAVSVDVSAATVQAVQAAIEAARQQGSLPYTMRLRNNPPKPA</sequence>
<dbReference type="Proteomes" id="UP000821845">
    <property type="component" value="Chromosome 4"/>
</dbReference>
<gene>
    <name evidence="1" type="ORF">HPB50_010505</name>
</gene>
<proteinExistence type="predicted"/>
<organism evidence="1 2">
    <name type="scientific">Hyalomma asiaticum</name>
    <name type="common">Tick</name>
    <dbReference type="NCBI Taxonomy" id="266040"/>
    <lineage>
        <taxon>Eukaryota</taxon>
        <taxon>Metazoa</taxon>
        <taxon>Ecdysozoa</taxon>
        <taxon>Arthropoda</taxon>
        <taxon>Chelicerata</taxon>
        <taxon>Arachnida</taxon>
        <taxon>Acari</taxon>
        <taxon>Parasitiformes</taxon>
        <taxon>Ixodida</taxon>
        <taxon>Ixodoidea</taxon>
        <taxon>Ixodidae</taxon>
        <taxon>Hyalomminae</taxon>
        <taxon>Hyalomma</taxon>
    </lineage>
</organism>
<keyword evidence="2" id="KW-1185">Reference proteome</keyword>
<evidence type="ECO:0000313" key="2">
    <source>
        <dbReference type="Proteomes" id="UP000821845"/>
    </source>
</evidence>
<protein>
    <submittedName>
        <fullName evidence="1">Uncharacterized protein</fullName>
    </submittedName>
</protein>
<comment type="caution">
    <text evidence="1">The sequence shown here is derived from an EMBL/GenBank/DDBJ whole genome shotgun (WGS) entry which is preliminary data.</text>
</comment>
<reference evidence="1" key="1">
    <citation type="submission" date="2020-05" db="EMBL/GenBank/DDBJ databases">
        <title>Large-scale comparative analyses of tick genomes elucidate their genetic diversity and vector capacities.</title>
        <authorList>
            <person name="Jia N."/>
            <person name="Wang J."/>
            <person name="Shi W."/>
            <person name="Du L."/>
            <person name="Sun Y."/>
            <person name="Zhan W."/>
            <person name="Jiang J."/>
            <person name="Wang Q."/>
            <person name="Zhang B."/>
            <person name="Ji P."/>
            <person name="Sakyi L.B."/>
            <person name="Cui X."/>
            <person name="Yuan T."/>
            <person name="Jiang B."/>
            <person name="Yang W."/>
            <person name="Lam T.T.-Y."/>
            <person name="Chang Q."/>
            <person name="Ding S."/>
            <person name="Wang X."/>
            <person name="Zhu J."/>
            <person name="Ruan X."/>
            <person name="Zhao L."/>
            <person name="Wei J."/>
            <person name="Que T."/>
            <person name="Du C."/>
            <person name="Cheng J."/>
            <person name="Dai P."/>
            <person name="Han X."/>
            <person name="Huang E."/>
            <person name="Gao Y."/>
            <person name="Liu J."/>
            <person name="Shao H."/>
            <person name="Ye R."/>
            <person name="Li L."/>
            <person name="Wei W."/>
            <person name="Wang X."/>
            <person name="Wang C."/>
            <person name="Yang T."/>
            <person name="Huo Q."/>
            <person name="Li W."/>
            <person name="Guo W."/>
            <person name="Chen H."/>
            <person name="Zhou L."/>
            <person name="Ni X."/>
            <person name="Tian J."/>
            <person name="Zhou Y."/>
            <person name="Sheng Y."/>
            <person name="Liu T."/>
            <person name="Pan Y."/>
            <person name="Xia L."/>
            <person name="Li J."/>
            <person name="Zhao F."/>
            <person name="Cao W."/>
        </authorList>
    </citation>
    <scope>NUCLEOTIDE SEQUENCE</scope>
    <source>
        <strain evidence="1">Hyas-2018</strain>
    </source>
</reference>
<dbReference type="EMBL" id="CM023484">
    <property type="protein sequence ID" value="KAH6932897.1"/>
    <property type="molecule type" value="Genomic_DNA"/>
</dbReference>
<name>A0ACB7SCJ9_HYAAI</name>
<accession>A0ACB7SCJ9</accession>
<evidence type="ECO:0000313" key="1">
    <source>
        <dbReference type="EMBL" id="KAH6932897.1"/>
    </source>
</evidence>